<dbReference type="Proteomes" id="UP000824469">
    <property type="component" value="Unassembled WGS sequence"/>
</dbReference>
<organism evidence="1 2">
    <name type="scientific">Taxus chinensis</name>
    <name type="common">Chinese yew</name>
    <name type="synonym">Taxus wallichiana var. chinensis</name>
    <dbReference type="NCBI Taxonomy" id="29808"/>
    <lineage>
        <taxon>Eukaryota</taxon>
        <taxon>Viridiplantae</taxon>
        <taxon>Streptophyta</taxon>
        <taxon>Embryophyta</taxon>
        <taxon>Tracheophyta</taxon>
        <taxon>Spermatophyta</taxon>
        <taxon>Pinopsida</taxon>
        <taxon>Pinidae</taxon>
        <taxon>Conifers II</taxon>
        <taxon>Cupressales</taxon>
        <taxon>Taxaceae</taxon>
        <taxon>Taxus</taxon>
    </lineage>
</organism>
<evidence type="ECO:0000313" key="1">
    <source>
        <dbReference type="EMBL" id="KAH9313065.1"/>
    </source>
</evidence>
<dbReference type="EMBL" id="JAHRHJ020000006">
    <property type="protein sequence ID" value="KAH9313065.1"/>
    <property type="molecule type" value="Genomic_DNA"/>
</dbReference>
<keyword evidence="2" id="KW-1185">Reference proteome</keyword>
<feature type="non-terminal residue" evidence="1">
    <location>
        <position position="1"/>
    </location>
</feature>
<name>A0AA38G088_TAXCH</name>
<protein>
    <submittedName>
        <fullName evidence="1">Uncharacterized protein</fullName>
    </submittedName>
</protein>
<feature type="non-terminal residue" evidence="1">
    <location>
        <position position="58"/>
    </location>
</feature>
<evidence type="ECO:0000313" key="2">
    <source>
        <dbReference type="Proteomes" id="UP000824469"/>
    </source>
</evidence>
<reference evidence="1 2" key="1">
    <citation type="journal article" date="2021" name="Nat. Plants">
        <title>The Taxus genome provides insights into paclitaxel biosynthesis.</title>
        <authorList>
            <person name="Xiong X."/>
            <person name="Gou J."/>
            <person name="Liao Q."/>
            <person name="Li Y."/>
            <person name="Zhou Q."/>
            <person name="Bi G."/>
            <person name="Li C."/>
            <person name="Du R."/>
            <person name="Wang X."/>
            <person name="Sun T."/>
            <person name="Guo L."/>
            <person name="Liang H."/>
            <person name="Lu P."/>
            <person name="Wu Y."/>
            <person name="Zhang Z."/>
            <person name="Ro D.K."/>
            <person name="Shang Y."/>
            <person name="Huang S."/>
            <person name="Yan J."/>
        </authorList>
    </citation>
    <scope>NUCLEOTIDE SEQUENCE [LARGE SCALE GENOMIC DNA]</scope>
    <source>
        <strain evidence="1">Ta-2019</strain>
    </source>
</reference>
<sequence>TKYVEVEEGEIEREVGDDVHDQTVGAYSVPDFAMQKDVEDIDTWIEEEIEEELIKKNM</sequence>
<proteinExistence type="predicted"/>
<gene>
    <name evidence="1" type="ORF">KI387_028100</name>
</gene>
<accession>A0AA38G088</accession>
<comment type="caution">
    <text evidence="1">The sequence shown here is derived from an EMBL/GenBank/DDBJ whole genome shotgun (WGS) entry which is preliminary data.</text>
</comment>
<dbReference type="AlphaFoldDB" id="A0AA38G088"/>